<dbReference type="InParanoid" id="A0A0C2YYQ2"/>
<dbReference type="EMBL" id="KN822148">
    <property type="protein sequence ID" value="KIM54733.1"/>
    <property type="molecule type" value="Genomic_DNA"/>
</dbReference>
<keyword evidence="2" id="KW-1185">Reference proteome</keyword>
<proteinExistence type="predicted"/>
<reference evidence="2" key="2">
    <citation type="submission" date="2015-01" db="EMBL/GenBank/DDBJ databases">
        <title>Evolutionary Origins and Diversification of the Mycorrhizal Mutualists.</title>
        <authorList>
            <consortium name="DOE Joint Genome Institute"/>
            <consortium name="Mycorrhizal Genomics Consortium"/>
            <person name="Kohler A."/>
            <person name="Kuo A."/>
            <person name="Nagy L.G."/>
            <person name="Floudas D."/>
            <person name="Copeland A."/>
            <person name="Barry K.W."/>
            <person name="Cichocki N."/>
            <person name="Veneault-Fourrey C."/>
            <person name="LaButti K."/>
            <person name="Lindquist E.A."/>
            <person name="Lipzen A."/>
            <person name="Lundell T."/>
            <person name="Morin E."/>
            <person name="Murat C."/>
            <person name="Riley R."/>
            <person name="Ohm R."/>
            <person name="Sun H."/>
            <person name="Tunlid A."/>
            <person name="Henrissat B."/>
            <person name="Grigoriev I.V."/>
            <person name="Hibbett D.S."/>
            <person name="Martin F."/>
        </authorList>
    </citation>
    <scope>NUCLEOTIDE SEQUENCE [LARGE SCALE GENOMIC DNA]</scope>
    <source>
        <strain evidence="2">Foug A</strain>
    </source>
</reference>
<accession>A0A0C2YYQ2</accession>
<dbReference type="Proteomes" id="UP000053989">
    <property type="component" value="Unassembled WGS sequence"/>
</dbReference>
<organism evidence="1 2">
    <name type="scientific">Scleroderma citrinum Foug A</name>
    <dbReference type="NCBI Taxonomy" id="1036808"/>
    <lineage>
        <taxon>Eukaryota</taxon>
        <taxon>Fungi</taxon>
        <taxon>Dikarya</taxon>
        <taxon>Basidiomycota</taxon>
        <taxon>Agaricomycotina</taxon>
        <taxon>Agaricomycetes</taxon>
        <taxon>Agaricomycetidae</taxon>
        <taxon>Boletales</taxon>
        <taxon>Sclerodermatineae</taxon>
        <taxon>Sclerodermataceae</taxon>
        <taxon>Scleroderma</taxon>
    </lineage>
</organism>
<evidence type="ECO:0000313" key="2">
    <source>
        <dbReference type="Proteomes" id="UP000053989"/>
    </source>
</evidence>
<reference evidence="1 2" key="1">
    <citation type="submission" date="2014-04" db="EMBL/GenBank/DDBJ databases">
        <authorList>
            <consortium name="DOE Joint Genome Institute"/>
            <person name="Kuo A."/>
            <person name="Kohler A."/>
            <person name="Nagy L.G."/>
            <person name="Floudas D."/>
            <person name="Copeland A."/>
            <person name="Barry K.W."/>
            <person name="Cichocki N."/>
            <person name="Veneault-Fourrey C."/>
            <person name="LaButti K."/>
            <person name="Lindquist E.A."/>
            <person name="Lipzen A."/>
            <person name="Lundell T."/>
            <person name="Morin E."/>
            <person name="Murat C."/>
            <person name="Sun H."/>
            <person name="Tunlid A."/>
            <person name="Henrissat B."/>
            <person name="Grigoriev I.V."/>
            <person name="Hibbett D.S."/>
            <person name="Martin F."/>
            <person name="Nordberg H.P."/>
            <person name="Cantor M.N."/>
            <person name="Hua S.X."/>
        </authorList>
    </citation>
    <scope>NUCLEOTIDE SEQUENCE [LARGE SCALE GENOMIC DNA]</scope>
    <source>
        <strain evidence="1 2">Foug A</strain>
    </source>
</reference>
<gene>
    <name evidence="1" type="ORF">SCLCIDRAFT_1221749</name>
</gene>
<name>A0A0C2YYQ2_9AGAM</name>
<evidence type="ECO:0000313" key="1">
    <source>
        <dbReference type="EMBL" id="KIM54733.1"/>
    </source>
</evidence>
<dbReference type="HOGENOM" id="CLU_2360973_0_0_1"/>
<sequence length="96" mass="11011">MPPADKTHYLKHFLCQAAIFLRYQCSSLVDWKVWLSTMMLLLVRCLHQVQNVHDDDAALQLYYANCVLGAFSVRKHLHRQTLGSCETIPPSTVVSH</sequence>
<dbReference type="AlphaFoldDB" id="A0A0C2YYQ2"/>
<protein>
    <submittedName>
        <fullName evidence="1">Uncharacterized protein</fullName>
    </submittedName>
</protein>